<reference evidence="1 2" key="1">
    <citation type="submission" date="2023-01" db="EMBL/GenBank/DDBJ databases">
        <title>Genome sequence resource and annotation of Enterobacter ludwigii, an economically important pathogen of seedling wilt with strawberry.</title>
        <authorList>
            <person name="Xie Y."/>
        </authorList>
    </citation>
    <scope>NUCLEOTIDE SEQUENCE [LARGE SCALE GENOMIC DNA]</scope>
    <source>
        <strain evidence="1 2">CM-TZ4</strain>
    </source>
</reference>
<evidence type="ECO:0000313" key="1">
    <source>
        <dbReference type="EMBL" id="WCE14747.1"/>
    </source>
</evidence>
<evidence type="ECO:0000313" key="2">
    <source>
        <dbReference type="Proteomes" id="UP001210538"/>
    </source>
</evidence>
<dbReference type="EMBL" id="CP116347">
    <property type="protein sequence ID" value="WCE14747.1"/>
    <property type="molecule type" value="Genomic_DNA"/>
</dbReference>
<protein>
    <submittedName>
        <fullName evidence="1">Uncharacterized protein</fullName>
    </submittedName>
</protein>
<dbReference type="AlphaFoldDB" id="A0AAX3LFF7"/>
<organism evidence="1 2">
    <name type="scientific">Enterobacter ludwigii</name>
    <dbReference type="NCBI Taxonomy" id="299767"/>
    <lineage>
        <taxon>Bacteria</taxon>
        <taxon>Pseudomonadati</taxon>
        <taxon>Pseudomonadota</taxon>
        <taxon>Gammaproteobacteria</taxon>
        <taxon>Enterobacterales</taxon>
        <taxon>Enterobacteriaceae</taxon>
        <taxon>Enterobacter</taxon>
        <taxon>Enterobacter cloacae complex</taxon>
    </lineage>
</organism>
<dbReference type="RefSeq" id="WP_271661463.1">
    <property type="nucleotide sequence ID" value="NZ_CP116347.1"/>
</dbReference>
<dbReference type="Proteomes" id="UP001210538">
    <property type="component" value="Chromosome"/>
</dbReference>
<name>A0AAX3LFF7_9ENTR</name>
<accession>A0AAX3LFF7</accession>
<keyword evidence="2" id="KW-1185">Reference proteome</keyword>
<sequence>MTEEQFERDYPRDKYNYVHKSSRTKGPMGETEIDVYEIVSKETGKVVLTATRTEHTQIRGLKTTTNWDW</sequence>
<proteinExistence type="predicted"/>
<gene>
    <name evidence="1" type="ORF">PHA72_07740</name>
</gene>